<dbReference type="Proteomes" id="UP001500552">
    <property type="component" value="Unassembled WGS sequence"/>
</dbReference>
<sequence>MLLTLNELLLPSDTMKKAFNFWLTSVLFLAMTSQHLLAQETDTLKKYQRPPADTSLRVPFYKSKLFKATIVPVVLIGYGVSTIRGNGIYSSYDLREDILRKQPNFDTWADDPLLVAPYLELAIANLVNVKSNNDLINTTLVTLKAEAVMAALVFGLKEATKLERPNGEDTKAMPSGHTAQAFLAASIVHTELRHRSQWYGVGAYGIATSVGAIRMLKNKHWQSDVFVGAGIGILSSHLAYLSHRNRWGRKPFTLVPTYSPNAAGLALFIHLDELDHTQQPATAAHSF</sequence>
<proteinExistence type="predicted"/>
<dbReference type="EMBL" id="BAABHC010000016">
    <property type="protein sequence ID" value="GAA4436956.1"/>
    <property type="molecule type" value="Genomic_DNA"/>
</dbReference>
<protein>
    <recommendedName>
        <fullName evidence="1">Phosphatidic acid phosphatase type 2/haloperoxidase domain-containing protein</fullName>
    </recommendedName>
</protein>
<dbReference type="SMART" id="SM00014">
    <property type="entry name" value="acidPPc"/>
    <property type="match status" value="1"/>
</dbReference>
<evidence type="ECO:0000313" key="3">
    <source>
        <dbReference type="Proteomes" id="UP001500552"/>
    </source>
</evidence>
<dbReference type="InterPro" id="IPR000326">
    <property type="entry name" value="PAP2/HPO"/>
</dbReference>
<evidence type="ECO:0000313" key="2">
    <source>
        <dbReference type="EMBL" id="GAA4436956.1"/>
    </source>
</evidence>
<gene>
    <name evidence="2" type="ORF">GCM10023188_30610</name>
</gene>
<dbReference type="CDD" id="cd03394">
    <property type="entry name" value="PAP2_like_5"/>
    <property type="match status" value="1"/>
</dbReference>
<evidence type="ECO:0000259" key="1">
    <source>
        <dbReference type="SMART" id="SM00014"/>
    </source>
</evidence>
<reference evidence="3" key="1">
    <citation type="journal article" date="2019" name="Int. J. Syst. Evol. Microbiol.">
        <title>The Global Catalogue of Microorganisms (GCM) 10K type strain sequencing project: providing services to taxonomists for standard genome sequencing and annotation.</title>
        <authorList>
            <consortium name="The Broad Institute Genomics Platform"/>
            <consortium name="The Broad Institute Genome Sequencing Center for Infectious Disease"/>
            <person name="Wu L."/>
            <person name="Ma J."/>
        </authorList>
    </citation>
    <scope>NUCLEOTIDE SEQUENCE [LARGE SCALE GENOMIC DNA]</scope>
    <source>
        <strain evidence="3">JCM 17926</strain>
    </source>
</reference>
<keyword evidence="3" id="KW-1185">Reference proteome</keyword>
<dbReference type="Pfam" id="PF01569">
    <property type="entry name" value="PAP2"/>
    <property type="match status" value="1"/>
</dbReference>
<dbReference type="InterPro" id="IPR036938">
    <property type="entry name" value="PAP2/HPO_sf"/>
</dbReference>
<organism evidence="2 3">
    <name type="scientific">Pontibacter saemangeumensis</name>
    <dbReference type="NCBI Taxonomy" id="1084525"/>
    <lineage>
        <taxon>Bacteria</taxon>
        <taxon>Pseudomonadati</taxon>
        <taxon>Bacteroidota</taxon>
        <taxon>Cytophagia</taxon>
        <taxon>Cytophagales</taxon>
        <taxon>Hymenobacteraceae</taxon>
        <taxon>Pontibacter</taxon>
    </lineage>
</organism>
<accession>A0ABP8LWZ9</accession>
<comment type="caution">
    <text evidence="2">The sequence shown here is derived from an EMBL/GenBank/DDBJ whole genome shotgun (WGS) entry which is preliminary data.</text>
</comment>
<dbReference type="Gene3D" id="1.20.144.10">
    <property type="entry name" value="Phosphatidic acid phosphatase type 2/haloperoxidase"/>
    <property type="match status" value="1"/>
</dbReference>
<name>A0ABP8LWZ9_9BACT</name>
<dbReference type="SUPFAM" id="SSF48317">
    <property type="entry name" value="Acid phosphatase/Vanadium-dependent haloperoxidase"/>
    <property type="match status" value="1"/>
</dbReference>
<feature type="domain" description="Phosphatidic acid phosphatase type 2/haloperoxidase" evidence="1">
    <location>
        <begin position="138"/>
        <end position="240"/>
    </location>
</feature>